<dbReference type="STRING" id="1409788.NC99_44400"/>
<dbReference type="PANTHER" id="PTHR22749:SF6">
    <property type="entry name" value="RIBOFLAVIN KINASE"/>
    <property type="match status" value="1"/>
</dbReference>
<evidence type="ECO:0000256" key="2">
    <source>
        <dbReference type="ARBA" id="ARBA00004726"/>
    </source>
</evidence>
<dbReference type="Gene3D" id="3.40.50.620">
    <property type="entry name" value="HUPs"/>
    <property type="match status" value="1"/>
</dbReference>
<comment type="catalytic activity">
    <reaction evidence="14 15">
        <text>FMN + ATP + H(+) = FAD + diphosphate</text>
        <dbReference type="Rhea" id="RHEA:17237"/>
        <dbReference type="ChEBI" id="CHEBI:15378"/>
        <dbReference type="ChEBI" id="CHEBI:30616"/>
        <dbReference type="ChEBI" id="CHEBI:33019"/>
        <dbReference type="ChEBI" id="CHEBI:57692"/>
        <dbReference type="ChEBI" id="CHEBI:58210"/>
        <dbReference type="EC" id="2.7.7.2"/>
    </reaction>
</comment>
<protein>
    <recommendedName>
        <fullName evidence="15">Riboflavin biosynthesis protein</fullName>
    </recommendedName>
    <domain>
        <recommendedName>
            <fullName evidence="15">Riboflavin kinase</fullName>
            <ecNumber evidence="15">2.7.1.26</ecNumber>
        </recommendedName>
        <alternativeName>
            <fullName evidence="15">Flavokinase</fullName>
        </alternativeName>
    </domain>
    <domain>
        <recommendedName>
            <fullName evidence="15">FMN adenylyltransferase</fullName>
            <ecNumber evidence="15">2.7.7.2</ecNumber>
        </recommendedName>
        <alternativeName>
            <fullName evidence="15">FAD pyrophosphorylase</fullName>
        </alternativeName>
        <alternativeName>
            <fullName evidence="15">FAD synthase</fullName>
        </alternativeName>
    </domain>
</protein>
<keyword evidence="18" id="KW-1185">Reference proteome</keyword>
<dbReference type="NCBIfam" id="NF004160">
    <property type="entry name" value="PRK05627.1-3"/>
    <property type="match status" value="1"/>
</dbReference>
<keyword evidence="9 15" id="KW-0418">Kinase</keyword>
<dbReference type="PIRSF" id="PIRSF004491">
    <property type="entry name" value="FAD_Synth"/>
    <property type="match status" value="1"/>
</dbReference>
<comment type="caution">
    <text evidence="17">The sequence shown here is derived from an EMBL/GenBank/DDBJ whole genome shotgun (WGS) entry which is preliminary data.</text>
</comment>
<feature type="domain" description="Riboflavin kinase" evidence="16">
    <location>
        <begin position="182"/>
        <end position="309"/>
    </location>
</feature>
<dbReference type="CDD" id="cd02064">
    <property type="entry name" value="FAD_synthetase_N"/>
    <property type="match status" value="1"/>
</dbReference>
<evidence type="ECO:0000256" key="13">
    <source>
        <dbReference type="ARBA" id="ARBA00047880"/>
    </source>
</evidence>
<dbReference type="RefSeq" id="WP_053188441.1">
    <property type="nucleotide sequence ID" value="NZ_LGIA01000214.1"/>
</dbReference>
<dbReference type="FunFam" id="3.40.50.620:FF:000021">
    <property type="entry name" value="Riboflavin biosynthesis protein"/>
    <property type="match status" value="1"/>
</dbReference>
<evidence type="ECO:0000256" key="15">
    <source>
        <dbReference type="PIRNR" id="PIRNR004491"/>
    </source>
</evidence>
<dbReference type="GO" id="GO:0006747">
    <property type="term" value="P:FAD biosynthetic process"/>
    <property type="evidence" value="ECO:0007669"/>
    <property type="project" value="UniProtKB-UniRule"/>
</dbReference>
<dbReference type="SUPFAM" id="SSF52374">
    <property type="entry name" value="Nucleotidylyl transferase"/>
    <property type="match status" value="1"/>
</dbReference>
<keyword evidence="7 15" id="KW-0548">Nucleotidyltransferase</keyword>
<dbReference type="InterPro" id="IPR014729">
    <property type="entry name" value="Rossmann-like_a/b/a_fold"/>
</dbReference>
<evidence type="ECO:0000256" key="6">
    <source>
        <dbReference type="ARBA" id="ARBA00022679"/>
    </source>
</evidence>
<comment type="pathway">
    <text evidence="3 15">Cofactor biosynthesis; FMN biosynthesis; FMN from riboflavin (ATP route): step 1/1.</text>
</comment>
<keyword evidence="6 15" id="KW-0808">Transferase</keyword>
<dbReference type="InterPro" id="IPR023468">
    <property type="entry name" value="Riboflavin_kinase"/>
</dbReference>
<evidence type="ECO:0000313" key="17">
    <source>
        <dbReference type="EMBL" id="KOH42714.1"/>
    </source>
</evidence>
<dbReference type="GO" id="GO:0003919">
    <property type="term" value="F:FMN adenylyltransferase activity"/>
    <property type="evidence" value="ECO:0007669"/>
    <property type="project" value="UniProtKB-UniRule"/>
</dbReference>
<dbReference type="Gene3D" id="2.40.30.30">
    <property type="entry name" value="Riboflavin kinase-like"/>
    <property type="match status" value="1"/>
</dbReference>
<dbReference type="InterPro" id="IPR002606">
    <property type="entry name" value="Riboflavin_kinase_bac"/>
</dbReference>
<evidence type="ECO:0000313" key="18">
    <source>
        <dbReference type="Proteomes" id="UP000036958"/>
    </source>
</evidence>
<dbReference type="SUPFAM" id="SSF82114">
    <property type="entry name" value="Riboflavin kinase-like"/>
    <property type="match status" value="1"/>
</dbReference>
<evidence type="ECO:0000259" key="16">
    <source>
        <dbReference type="SMART" id="SM00904"/>
    </source>
</evidence>
<name>A0A0L8V2U2_9BACT</name>
<dbReference type="PATRIC" id="fig|1409788.3.peg.4537"/>
<evidence type="ECO:0000256" key="14">
    <source>
        <dbReference type="ARBA" id="ARBA00049494"/>
    </source>
</evidence>
<evidence type="ECO:0000256" key="10">
    <source>
        <dbReference type="ARBA" id="ARBA00022827"/>
    </source>
</evidence>
<evidence type="ECO:0000256" key="1">
    <source>
        <dbReference type="ARBA" id="ARBA00002121"/>
    </source>
</evidence>
<dbReference type="Pfam" id="PF01687">
    <property type="entry name" value="Flavokinase"/>
    <property type="match status" value="1"/>
</dbReference>
<dbReference type="SMART" id="SM00904">
    <property type="entry name" value="Flavokinase"/>
    <property type="match status" value="1"/>
</dbReference>
<keyword evidence="5 15" id="KW-0288">FMN</keyword>
<evidence type="ECO:0000256" key="7">
    <source>
        <dbReference type="ARBA" id="ARBA00022695"/>
    </source>
</evidence>
<dbReference type="InterPro" id="IPR015865">
    <property type="entry name" value="Riboflavin_kinase_bac/euk"/>
</dbReference>
<dbReference type="AlphaFoldDB" id="A0A0L8V2U2"/>
<keyword evidence="4 15" id="KW-0285">Flavoprotein</keyword>
<dbReference type="EMBL" id="LGIA01000214">
    <property type="protein sequence ID" value="KOH42714.1"/>
    <property type="molecule type" value="Genomic_DNA"/>
</dbReference>
<dbReference type="GO" id="GO:0009398">
    <property type="term" value="P:FMN biosynthetic process"/>
    <property type="evidence" value="ECO:0007669"/>
    <property type="project" value="UniProtKB-UniRule"/>
</dbReference>
<dbReference type="NCBIfam" id="NF004162">
    <property type="entry name" value="PRK05627.1-5"/>
    <property type="match status" value="1"/>
</dbReference>
<dbReference type="InterPro" id="IPR023465">
    <property type="entry name" value="Riboflavin_kinase_dom_sf"/>
</dbReference>
<evidence type="ECO:0000256" key="12">
    <source>
        <dbReference type="ARBA" id="ARBA00023268"/>
    </source>
</evidence>
<gene>
    <name evidence="17" type="ORF">NC99_44400</name>
</gene>
<dbReference type="PANTHER" id="PTHR22749">
    <property type="entry name" value="RIBOFLAVIN KINASE/FMN ADENYLYLTRANSFERASE"/>
    <property type="match status" value="1"/>
</dbReference>
<organism evidence="17 18">
    <name type="scientific">Sunxiuqinia dokdonensis</name>
    <dbReference type="NCBI Taxonomy" id="1409788"/>
    <lineage>
        <taxon>Bacteria</taxon>
        <taxon>Pseudomonadati</taxon>
        <taxon>Bacteroidota</taxon>
        <taxon>Bacteroidia</taxon>
        <taxon>Marinilabiliales</taxon>
        <taxon>Prolixibacteraceae</taxon>
        <taxon>Sunxiuqinia</taxon>
    </lineage>
</organism>
<dbReference type="EC" id="2.7.1.26" evidence="15"/>
<dbReference type="EC" id="2.7.7.2" evidence="15"/>
<dbReference type="GO" id="GO:0005524">
    <property type="term" value="F:ATP binding"/>
    <property type="evidence" value="ECO:0007669"/>
    <property type="project" value="UniProtKB-UniRule"/>
</dbReference>
<dbReference type="NCBIfam" id="TIGR00083">
    <property type="entry name" value="ribF"/>
    <property type="match status" value="1"/>
</dbReference>
<proteinExistence type="inferred from homology"/>
<evidence type="ECO:0000256" key="11">
    <source>
        <dbReference type="ARBA" id="ARBA00022840"/>
    </source>
</evidence>
<evidence type="ECO:0000256" key="8">
    <source>
        <dbReference type="ARBA" id="ARBA00022741"/>
    </source>
</evidence>
<evidence type="ECO:0000256" key="4">
    <source>
        <dbReference type="ARBA" id="ARBA00022630"/>
    </source>
</evidence>
<keyword evidence="10 15" id="KW-0274">FAD</keyword>
<dbReference type="OrthoDB" id="9803667at2"/>
<comment type="catalytic activity">
    <reaction evidence="13 15">
        <text>riboflavin + ATP = FMN + ADP + H(+)</text>
        <dbReference type="Rhea" id="RHEA:14357"/>
        <dbReference type="ChEBI" id="CHEBI:15378"/>
        <dbReference type="ChEBI" id="CHEBI:30616"/>
        <dbReference type="ChEBI" id="CHEBI:57986"/>
        <dbReference type="ChEBI" id="CHEBI:58210"/>
        <dbReference type="ChEBI" id="CHEBI:456216"/>
        <dbReference type="EC" id="2.7.1.26"/>
    </reaction>
</comment>
<comment type="pathway">
    <text evidence="2 15">Cofactor biosynthesis; FAD biosynthesis; FAD from FMN: step 1/1.</text>
</comment>
<dbReference type="UniPathway" id="UPA00276">
    <property type="reaction ID" value="UER00406"/>
</dbReference>
<dbReference type="GO" id="GO:0009231">
    <property type="term" value="P:riboflavin biosynthetic process"/>
    <property type="evidence" value="ECO:0007669"/>
    <property type="project" value="InterPro"/>
</dbReference>
<evidence type="ECO:0000256" key="3">
    <source>
        <dbReference type="ARBA" id="ARBA00005201"/>
    </source>
</evidence>
<sequence>MKVYRDVNEFKVSKPVLTVGSFDGVHLGHRKVINRLNEIARQKQGESVIFTFSPHPRLVLNKDHGSLRLLTTLDEKIELLDQAGVDHLIIFPFTKEFSELSYTDFVRILLVNQLNIDSLVVGYDHKFGKDRKGDFDMLQGLAMAFNFKLEKLDALLSDNINVSSTKIRQALQNGNITKANRYLGYSFSLHGTVVEGQKLGRKIQFPTANIEASDPHKIIPGYGVYAVLVHIDGVVHRGMLNIGTRPTINNNADHRSIEVHIFDFDKDIYKKQLELNFITKIREEQKFGSIDGLRSQLEKDKLDVLDFFEQE</sequence>
<keyword evidence="11 15" id="KW-0067">ATP-binding</keyword>
<keyword evidence="12" id="KW-0511">Multifunctional enzyme</keyword>
<evidence type="ECO:0000256" key="9">
    <source>
        <dbReference type="ARBA" id="ARBA00022777"/>
    </source>
</evidence>
<accession>A0A0L8V2U2</accession>
<comment type="function">
    <text evidence="1">Catalyzes the phosphorylation of riboflavin to FMN followed by the adenylation of FMN to FAD.</text>
</comment>
<dbReference type="Pfam" id="PF06574">
    <property type="entry name" value="FAD_syn"/>
    <property type="match status" value="1"/>
</dbReference>
<dbReference type="GO" id="GO:0008531">
    <property type="term" value="F:riboflavin kinase activity"/>
    <property type="evidence" value="ECO:0007669"/>
    <property type="project" value="UniProtKB-UniRule"/>
</dbReference>
<keyword evidence="8 15" id="KW-0547">Nucleotide-binding</keyword>
<dbReference type="UniPathway" id="UPA00277">
    <property type="reaction ID" value="UER00407"/>
</dbReference>
<evidence type="ECO:0000256" key="5">
    <source>
        <dbReference type="ARBA" id="ARBA00022643"/>
    </source>
</evidence>
<reference evidence="18" key="1">
    <citation type="submission" date="2015-07" db="EMBL/GenBank/DDBJ databases">
        <title>Genome sequencing of Sunxiuqinia dokdonensis strain SK.</title>
        <authorList>
            <person name="Ahn S."/>
            <person name="Kim B.-C."/>
        </authorList>
    </citation>
    <scope>NUCLEOTIDE SEQUENCE [LARGE SCALE GENOMIC DNA]</scope>
    <source>
        <strain evidence="18">SK</strain>
    </source>
</reference>
<dbReference type="Proteomes" id="UP000036958">
    <property type="component" value="Unassembled WGS sequence"/>
</dbReference>
<dbReference type="InterPro" id="IPR015864">
    <property type="entry name" value="FAD_synthase"/>
</dbReference>
<comment type="similarity">
    <text evidence="15">Belongs to the ribF family.</text>
</comment>